<reference evidence="9 10" key="1">
    <citation type="journal article" date="2016" name="Proc. Natl. Acad. Sci. U.S.A.">
        <title>Comparative genomics of biotechnologically important yeasts.</title>
        <authorList>
            <person name="Riley R."/>
            <person name="Haridas S."/>
            <person name="Wolfe K.H."/>
            <person name="Lopes M.R."/>
            <person name="Hittinger C.T."/>
            <person name="Goeker M."/>
            <person name="Salamov A.A."/>
            <person name="Wisecaver J.H."/>
            <person name="Long T.M."/>
            <person name="Calvey C.H."/>
            <person name="Aerts A.L."/>
            <person name="Barry K.W."/>
            <person name="Choi C."/>
            <person name="Clum A."/>
            <person name="Coughlan A.Y."/>
            <person name="Deshpande S."/>
            <person name="Douglass A.P."/>
            <person name="Hanson S.J."/>
            <person name="Klenk H.-P."/>
            <person name="LaButti K.M."/>
            <person name="Lapidus A."/>
            <person name="Lindquist E.A."/>
            <person name="Lipzen A.M."/>
            <person name="Meier-Kolthoff J.P."/>
            <person name="Ohm R.A."/>
            <person name="Otillar R.P."/>
            <person name="Pangilinan J.L."/>
            <person name="Peng Y."/>
            <person name="Rokas A."/>
            <person name="Rosa C.A."/>
            <person name="Scheuner C."/>
            <person name="Sibirny A.A."/>
            <person name="Slot J.C."/>
            <person name="Stielow J.B."/>
            <person name="Sun H."/>
            <person name="Kurtzman C.P."/>
            <person name="Blackwell M."/>
            <person name="Grigoriev I.V."/>
            <person name="Jeffries T.W."/>
        </authorList>
    </citation>
    <scope>NUCLEOTIDE SEQUENCE [LARGE SCALE GENOMIC DNA]</scope>
    <source>
        <strain evidence="9 10">DSM 6958</strain>
    </source>
</reference>
<dbReference type="GO" id="GO:0012505">
    <property type="term" value="C:endomembrane system"/>
    <property type="evidence" value="ECO:0007669"/>
    <property type="project" value="UniProtKB-SubCell"/>
</dbReference>
<keyword evidence="4 7" id="KW-0812">Transmembrane</keyword>
<evidence type="ECO:0000256" key="1">
    <source>
        <dbReference type="ARBA" id="ARBA00004127"/>
    </source>
</evidence>
<organism evidence="9 10">
    <name type="scientific">Nadsonia fulvescens var. elongata DSM 6958</name>
    <dbReference type="NCBI Taxonomy" id="857566"/>
    <lineage>
        <taxon>Eukaryota</taxon>
        <taxon>Fungi</taxon>
        <taxon>Dikarya</taxon>
        <taxon>Ascomycota</taxon>
        <taxon>Saccharomycotina</taxon>
        <taxon>Dipodascomycetes</taxon>
        <taxon>Dipodascales</taxon>
        <taxon>Dipodascales incertae sedis</taxon>
        <taxon>Nadsonia</taxon>
    </lineage>
</organism>
<gene>
    <name evidence="9" type="ORF">NADFUDRAFT_46888</name>
</gene>
<feature type="transmembrane region" description="Helical" evidence="7">
    <location>
        <begin position="134"/>
        <end position="153"/>
    </location>
</feature>
<evidence type="ECO:0000313" key="9">
    <source>
        <dbReference type="EMBL" id="ODQ65141.1"/>
    </source>
</evidence>
<dbReference type="GO" id="GO:0000329">
    <property type="term" value="C:fungal-type vacuole membrane"/>
    <property type="evidence" value="ECO:0007669"/>
    <property type="project" value="TreeGrafter"/>
</dbReference>
<proteinExistence type="inferred from homology"/>
<evidence type="ECO:0000256" key="2">
    <source>
        <dbReference type="ARBA" id="ARBA00008335"/>
    </source>
</evidence>
<keyword evidence="3" id="KW-0813">Transport</keyword>
<name>A0A1E3PI99_9ASCO</name>
<evidence type="ECO:0000256" key="4">
    <source>
        <dbReference type="ARBA" id="ARBA00022692"/>
    </source>
</evidence>
<feature type="transmembrane region" description="Helical" evidence="7">
    <location>
        <begin position="414"/>
        <end position="433"/>
    </location>
</feature>
<dbReference type="GO" id="GO:0015174">
    <property type="term" value="F:basic amino acid transmembrane transporter activity"/>
    <property type="evidence" value="ECO:0007669"/>
    <property type="project" value="TreeGrafter"/>
</dbReference>
<feature type="transmembrane region" description="Helical" evidence="7">
    <location>
        <begin position="555"/>
        <end position="573"/>
    </location>
</feature>
<keyword evidence="5 7" id="KW-1133">Transmembrane helix</keyword>
<feature type="transmembrane region" description="Helical" evidence="7">
    <location>
        <begin position="197"/>
        <end position="217"/>
    </location>
</feature>
<keyword evidence="6 7" id="KW-0472">Membrane</keyword>
<evidence type="ECO:0000259" key="8">
    <source>
        <dbReference type="PROSITE" id="PS50850"/>
    </source>
</evidence>
<evidence type="ECO:0000256" key="7">
    <source>
        <dbReference type="SAM" id="Phobius"/>
    </source>
</evidence>
<dbReference type="InterPro" id="IPR011701">
    <property type="entry name" value="MFS"/>
</dbReference>
<dbReference type="Gene3D" id="1.20.1250.20">
    <property type="entry name" value="MFS general substrate transporter like domains"/>
    <property type="match status" value="2"/>
</dbReference>
<dbReference type="Pfam" id="PF07690">
    <property type="entry name" value="MFS_1"/>
    <property type="match status" value="1"/>
</dbReference>
<comment type="subcellular location">
    <subcellularLocation>
        <location evidence="1">Endomembrane system</location>
        <topology evidence="1">Multi-pass membrane protein</topology>
    </subcellularLocation>
</comment>
<feature type="transmembrane region" description="Helical" evidence="7">
    <location>
        <begin position="305"/>
        <end position="334"/>
    </location>
</feature>
<feature type="transmembrane region" description="Helical" evidence="7">
    <location>
        <begin position="280"/>
        <end position="299"/>
    </location>
</feature>
<dbReference type="CDD" id="cd17502">
    <property type="entry name" value="MFS_Azr1_MDR_like"/>
    <property type="match status" value="1"/>
</dbReference>
<dbReference type="AlphaFoldDB" id="A0A1E3PI99"/>
<dbReference type="SUPFAM" id="SSF103473">
    <property type="entry name" value="MFS general substrate transporter"/>
    <property type="match status" value="1"/>
</dbReference>
<evidence type="ECO:0000256" key="6">
    <source>
        <dbReference type="ARBA" id="ARBA00023136"/>
    </source>
</evidence>
<dbReference type="STRING" id="857566.A0A1E3PI99"/>
<dbReference type="PROSITE" id="PS50850">
    <property type="entry name" value="MFS"/>
    <property type="match status" value="1"/>
</dbReference>
<feature type="transmembrane region" description="Helical" evidence="7">
    <location>
        <begin position="355"/>
        <end position="378"/>
    </location>
</feature>
<feature type="transmembrane region" description="Helical" evidence="7">
    <location>
        <begin position="165"/>
        <end position="185"/>
    </location>
</feature>
<dbReference type="InterPro" id="IPR036259">
    <property type="entry name" value="MFS_trans_sf"/>
</dbReference>
<feature type="domain" description="Major facilitator superfamily (MFS) profile" evidence="8">
    <location>
        <begin position="44"/>
        <end position="578"/>
    </location>
</feature>
<keyword evidence="10" id="KW-1185">Reference proteome</keyword>
<dbReference type="InterPro" id="IPR020846">
    <property type="entry name" value="MFS_dom"/>
</dbReference>
<feature type="transmembrane region" description="Helical" evidence="7">
    <location>
        <begin position="445"/>
        <end position="471"/>
    </location>
</feature>
<evidence type="ECO:0000313" key="10">
    <source>
        <dbReference type="Proteomes" id="UP000095009"/>
    </source>
</evidence>
<accession>A0A1E3PI99</accession>
<feature type="transmembrane region" description="Helical" evidence="7">
    <location>
        <begin position="109"/>
        <end position="128"/>
    </location>
</feature>
<sequence length="585" mass="63482">MPFSAKSGVSVSEQEPLLSSSSSLNESDLDASPTNISRHQLIVILSSLFIGIFLSALDGTVVTALLSHIASEFNALAQISWIATGYLVACAAFQPIYGKLSDIFGRRPLLVFCNFVFALGCLICGTSNSVEILILGRVVSGIGAGGLTSIATITMSDIVPLRKRGLFQGIGNVCYGIGASIGGYMGGVLSDSYGWRWAFLVQVPLVMTSALVVIFFLRLPEIPNSLTEASEETLEAAVEAIERDPIKVNSSYKSIYQSDPERTDSLPKPHVIKKNTWARIDFLGCFFLVVTLLELMLAISTGGSIFAWSSLTILTLFSLSAITCAIFVYVELYIAREPVIPVRLLTHRTILNSSLANWLITMSYYSTVYYVPIFFTAILDMSATETGSRLAGTFFGASSGSFAAGYYMKRTGRYYYLGVASSFVFLMGVGVLLTLKQSSSLVVQYLAFILPGTGYSAMITVTLLALIAAVPIEFQAVTTSIQYAFRGIGSSLGVSVSASVFQNTLTRELYRNVPEGENRLHVIKRALESVESVHEFQKNYRIAVEASYQSACGNVFKMAFVLAVFGLIATSLMKEHTLHCTMGRK</sequence>
<dbReference type="EMBL" id="KV454410">
    <property type="protein sequence ID" value="ODQ65141.1"/>
    <property type="molecule type" value="Genomic_DNA"/>
</dbReference>
<evidence type="ECO:0000256" key="3">
    <source>
        <dbReference type="ARBA" id="ARBA00022448"/>
    </source>
</evidence>
<comment type="similarity">
    <text evidence="2">Belongs to the major facilitator superfamily.</text>
</comment>
<protein>
    <submittedName>
        <fullName evidence="9">MFS general substrate transporter</fullName>
    </submittedName>
</protein>
<evidence type="ECO:0000256" key="5">
    <source>
        <dbReference type="ARBA" id="ARBA00022989"/>
    </source>
</evidence>
<feature type="transmembrane region" description="Helical" evidence="7">
    <location>
        <begin position="390"/>
        <end position="407"/>
    </location>
</feature>
<feature type="transmembrane region" description="Helical" evidence="7">
    <location>
        <begin position="75"/>
        <end position="97"/>
    </location>
</feature>
<feature type="transmembrane region" description="Helical" evidence="7">
    <location>
        <begin position="41"/>
        <end position="69"/>
    </location>
</feature>
<dbReference type="OrthoDB" id="3437016at2759"/>
<dbReference type="PANTHER" id="PTHR23501">
    <property type="entry name" value="MAJOR FACILITATOR SUPERFAMILY"/>
    <property type="match status" value="1"/>
</dbReference>
<dbReference type="Proteomes" id="UP000095009">
    <property type="component" value="Unassembled WGS sequence"/>
</dbReference>
<dbReference type="PANTHER" id="PTHR23501:SF191">
    <property type="entry name" value="VACUOLAR BASIC AMINO ACID TRANSPORTER 4"/>
    <property type="match status" value="1"/>
</dbReference>